<reference evidence="1" key="1">
    <citation type="journal article" date="2020" name="Stud. Mycol.">
        <title>101 Dothideomycetes genomes: a test case for predicting lifestyles and emergence of pathogens.</title>
        <authorList>
            <person name="Haridas S."/>
            <person name="Albert R."/>
            <person name="Binder M."/>
            <person name="Bloem J."/>
            <person name="Labutti K."/>
            <person name="Salamov A."/>
            <person name="Andreopoulos B."/>
            <person name="Baker S."/>
            <person name="Barry K."/>
            <person name="Bills G."/>
            <person name="Bluhm B."/>
            <person name="Cannon C."/>
            <person name="Castanera R."/>
            <person name="Culley D."/>
            <person name="Daum C."/>
            <person name="Ezra D."/>
            <person name="Gonzalez J."/>
            <person name="Henrissat B."/>
            <person name="Kuo A."/>
            <person name="Liang C."/>
            <person name="Lipzen A."/>
            <person name="Lutzoni F."/>
            <person name="Magnuson J."/>
            <person name="Mondo S."/>
            <person name="Nolan M."/>
            <person name="Ohm R."/>
            <person name="Pangilinan J."/>
            <person name="Park H.-J."/>
            <person name="Ramirez L."/>
            <person name="Alfaro M."/>
            <person name="Sun H."/>
            <person name="Tritt A."/>
            <person name="Yoshinaga Y."/>
            <person name="Zwiers L.-H."/>
            <person name="Turgeon B."/>
            <person name="Goodwin S."/>
            <person name="Spatafora J."/>
            <person name="Crous P."/>
            <person name="Grigoriev I."/>
        </authorList>
    </citation>
    <scope>NUCLEOTIDE SEQUENCE</scope>
    <source>
        <strain evidence="1">HMLAC05119</strain>
    </source>
</reference>
<proteinExistence type="predicted"/>
<evidence type="ECO:0000313" key="2">
    <source>
        <dbReference type="Proteomes" id="UP000800096"/>
    </source>
</evidence>
<dbReference type="Proteomes" id="UP000800096">
    <property type="component" value="Unassembled WGS sequence"/>
</dbReference>
<dbReference type="AlphaFoldDB" id="A0A6A5QF04"/>
<sequence length="124" mass="13680">MPVKHATLSFASLAYSGTTGYVGQYYAQIADHNHRRHVSVAESHTYSPRKGQTRASRLLRVRPARLSQPWQTLPITGEDTLKPVFHITRNTSRIACLLVASSFAPKCTTRTSSRGTSVAALRQA</sequence>
<dbReference type="EMBL" id="ML979137">
    <property type="protein sequence ID" value="KAF1914221.1"/>
    <property type="molecule type" value="Genomic_DNA"/>
</dbReference>
<accession>A0A6A5QF04</accession>
<evidence type="ECO:0000313" key="1">
    <source>
        <dbReference type="EMBL" id="KAF1914221.1"/>
    </source>
</evidence>
<organism evidence="1 2">
    <name type="scientific">Ampelomyces quisqualis</name>
    <name type="common">Powdery mildew agent</name>
    <dbReference type="NCBI Taxonomy" id="50730"/>
    <lineage>
        <taxon>Eukaryota</taxon>
        <taxon>Fungi</taxon>
        <taxon>Dikarya</taxon>
        <taxon>Ascomycota</taxon>
        <taxon>Pezizomycotina</taxon>
        <taxon>Dothideomycetes</taxon>
        <taxon>Pleosporomycetidae</taxon>
        <taxon>Pleosporales</taxon>
        <taxon>Pleosporineae</taxon>
        <taxon>Phaeosphaeriaceae</taxon>
        <taxon>Ampelomyces</taxon>
    </lineage>
</organism>
<protein>
    <submittedName>
        <fullName evidence="1">Uncharacterized protein</fullName>
    </submittedName>
</protein>
<gene>
    <name evidence="1" type="ORF">BDU57DRAFT_287179</name>
</gene>
<keyword evidence="2" id="KW-1185">Reference proteome</keyword>
<name>A0A6A5QF04_AMPQU</name>